<dbReference type="EMBL" id="ANOF01000034">
    <property type="protein sequence ID" value="EMI28477.1"/>
    <property type="molecule type" value="Genomic_DNA"/>
</dbReference>
<name>M5SL54_9BACT</name>
<evidence type="ECO:0000313" key="1">
    <source>
        <dbReference type="EMBL" id="EMI28477.1"/>
    </source>
</evidence>
<dbReference type="SUPFAM" id="SSF56747">
    <property type="entry name" value="Prim-pol domain"/>
    <property type="match status" value="1"/>
</dbReference>
<dbReference type="RefSeq" id="WP_008664178.1">
    <property type="nucleotide sequence ID" value="NZ_ANOF01000034.1"/>
</dbReference>
<evidence type="ECO:0000313" key="2">
    <source>
        <dbReference type="Proteomes" id="UP000011996"/>
    </source>
</evidence>
<gene>
    <name evidence="1" type="ORF">RESH_00952</name>
</gene>
<dbReference type="PATRIC" id="fig|1263868.3.peg.1030"/>
<reference evidence="1 2" key="1">
    <citation type="journal article" date="2013" name="Mar. Genomics">
        <title>Expression of sulfatases in Rhodopirellula baltica and the diversity of sulfatases in the genus Rhodopirellula.</title>
        <authorList>
            <person name="Wegner C.E."/>
            <person name="Richter-Heitmann T."/>
            <person name="Klindworth A."/>
            <person name="Klockow C."/>
            <person name="Richter M."/>
            <person name="Achstetter T."/>
            <person name="Glockner F.O."/>
            <person name="Harder J."/>
        </authorList>
    </citation>
    <scope>NUCLEOTIDE SEQUENCE [LARGE SCALE GENOMIC DNA]</scope>
    <source>
        <strain evidence="1 2">SH398</strain>
    </source>
</reference>
<protein>
    <submittedName>
        <fullName evidence="1">DNA primase, small subunit</fullName>
    </submittedName>
</protein>
<dbReference type="Proteomes" id="UP000011996">
    <property type="component" value="Unassembled WGS sequence"/>
</dbReference>
<organism evidence="1 2">
    <name type="scientific">Rhodopirellula europaea SH398</name>
    <dbReference type="NCBI Taxonomy" id="1263868"/>
    <lineage>
        <taxon>Bacteria</taxon>
        <taxon>Pseudomonadati</taxon>
        <taxon>Planctomycetota</taxon>
        <taxon>Planctomycetia</taxon>
        <taxon>Pirellulales</taxon>
        <taxon>Pirellulaceae</taxon>
        <taxon>Rhodopirellula</taxon>
    </lineage>
</organism>
<dbReference type="STRING" id="1263868.RESH_00952"/>
<sequence>MSRDHTLGFRIEGGCSNQRKLVDYDRAFLAYASCDPLAKVEFEGFLSPFQYDEAIRCRCQDAGLQLDVCGFDGRCWSAFVWFDIDRENNVAAATQDARRMAASLLQRYGLNDEELLLFFSGSKGYHIGLPTSLFEPRADKQFNRSCRMLAEELAKVAEVAIDMSIYSKVQPLRAPNSRHGKTGLHKRFLAFDELLNLKPGKILVLAEAPMEFDMPLRPKPHKLACEDWDLACRKATEWAKETVVWDEHRSELNQWTIDFIRDGAVEGERHTRLYSAAANLGEFEFTERQAGVVLGPSALDSGLSQREIDRTIQNAINPKENSK</sequence>
<dbReference type="AlphaFoldDB" id="M5SL54"/>
<accession>M5SL54</accession>
<proteinExistence type="predicted"/>
<comment type="caution">
    <text evidence="1">The sequence shown here is derived from an EMBL/GenBank/DDBJ whole genome shotgun (WGS) entry which is preliminary data.</text>
</comment>
<dbReference type="OrthoDB" id="268750at2"/>
<dbReference type="Gene3D" id="3.90.920.10">
    <property type="entry name" value="DNA primase, PRIM domain"/>
    <property type="match status" value="1"/>
</dbReference>